<dbReference type="PANTHER" id="PTHR33376">
    <property type="match status" value="1"/>
</dbReference>
<dbReference type="PANTHER" id="PTHR33376:SF4">
    <property type="entry name" value="SIALIC ACID-BINDING PERIPLASMIC PROTEIN SIAP"/>
    <property type="match status" value="1"/>
</dbReference>
<keyword evidence="1" id="KW-0732">Signal</keyword>
<dbReference type="SUPFAM" id="SSF53850">
    <property type="entry name" value="Periplasmic binding protein-like II"/>
    <property type="match status" value="1"/>
</dbReference>
<organism evidence="2 3">
    <name type="scientific">Hoeflea poritis</name>
    <dbReference type="NCBI Taxonomy" id="2993659"/>
    <lineage>
        <taxon>Bacteria</taxon>
        <taxon>Pseudomonadati</taxon>
        <taxon>Pseudomonadota</taxon>
        <taxon>Alphaproteobacteria</taxon>
        <taxon>Hyphomicrobiales</taxon>
        <taxon>Rhizobiaceae</taxon>
        <taxon>Hoeflea</taxon>
    </lineage>
</organism>
<dbReference type="Pfam" id="PF03480">
    <property type="entry name" value="DctP"/>
    <property type="match status" value="1"/>
</dbReference>
<gene>
    <name evidence="2" type="ORF">OOZ53_20975</name>
</gene>
<protein>
    <submittedName>
        <fullName evidence="2">TRAP transporter substrate-binding protein</fullName>
    </submittedName>
</protein>
<evidence type="ECO:0000313" key="2">
    <source>
        <dbReference type="EMBL" id="MDA4847846.1"/>
    </source>
</evidence>
<evidence type="ECO:0000256" key="1">
    <source>
        <dbReference type="ARBA" id="ARBA00022729"/>
    </source>
</evidence>
<accession>A0ABT4VT08</accession>
<dbReference type="NCBIfam" id="NF037995">
    <property type="entry name" value="TRAP_S1"/>
    <property type="match status" value="1"/>
</dbReference>
<dbReference type="CDD" id="cd13602">
    <property type="entry name" value="PBP2_TRAP_BpDctp6_7"/>
    <property type="match status" value="1"/>
</dbReference>
<dbReference type="RefSeq" id="WP_271091689.1">
    <property type="nucleotide sequence ID" value="NZ_JAPJZH010000016.1"/>
</dbReference>
<reference evidence="2" key="1">
    <citation type="submission" date="2022-11" db="EMBL/GenBank/DDBJ databases">
        <title>Hoeflea poritis sp. nov., isolated from scleractinian coral Porites lutea.</title>
        <authorList>
            <person name="Zhang G."/>
            <person name="Wei Q."/>
            <person name="Cai L."/>
        </authorList>
    </citation>
    <scope>NUCLEOTIDE SEQUENCE</scope>
    <source>
        <strain evidence="2">E7-10</strain>
    </source>
</reference>
<comment type="caution">
    <text evidence="2">The sequence shown here is derived from an EMBL/GenBank/DDBJ whole genome shotgun (WGS) entry which is preliminary data.</text>
</comment>
<proteinExistence type="predicted"/>
<dbReference type="Proteomes" id="UP001148313">
    <property type="component" value="Unassembled WGS sequence"/>
</dbReference>
<sequence length="310" mass="33475">MHKFVEKPFWTETVPGGSGDAIKVDFKGLQTSGLKGPEIIRLLGTGALGIAHGTFTTVAADDEVFNGIDLPGLAHTIETARAISEAYRPVVSKSLEEKHGLKLLAVLPFTSQVFFCSTPINGLEDFEGKKIRVYGRSLAEMAEAAGATAVTIPFNEVVPALQTGVVDCAVTGITAGNTAKWYEVAKHLYNLPTGWAINFYAANADSWNAMDPAAQDYLTKAITQMEDDIWTFTAEENQFGVACNTGQDPCKFGEKADMKLIDLTSEDKEKLNALLLDSVIPSWAERCGADCTRTWNETVGKVVGMELSVN</sequence>
<dbReference type="Gene3D" id="3.40.190.170">
    <property type="entry name" value="Bacterial extracellular solute-binding protein, family 7"/>
    <property type="match status" value="1"/>
</dbReference>
<dbReference type="EMBL" id="JAPJZH010000016">
    <property type="protein sequence ID" value="MDA4847846.1"/>
    <property type="molecule type" value="Genomic_DNA"/>
</dbReference>
<keyword evidence="3" id="KW-1185">Reference proteome</keyword>
<evidence type="ECO:0000313" key="3">
    <source>
        <dbReference type="Proteomes" id="UP001148313"/>
    </source>
</evidence>
<dbReference type="InterPro" id="IPR018389">
    <property type="entry name" value="DctP_fam"/>
</dbReference>
<dbReference type="InterPro" id="IPR038404">
    <property type="entry name" value="TRAP_DctP_sf"/>
</dbReference>
<name>A0ABT4VT08_9HYPH</name>